<keyword evidence="6" id="KW-0547">Nucleotide-binding</keyword>
<dbReference type="Gene3D" id="6.10.340.10">
    <property type="match status" value="1"/>
</dbReference>
<dbReference type="GO" id="GO:0005524">
    <property type="term" value="F:ATP binding"/>
    <property type="evidence" value="ECO:0007669"/>
    <property type="project" value="UniProtKB-KW"/>
</dbReference>
<dbReference type="Pfam" id="PF06580">
    <property type="entry name" value="His_kinase"/>
    <property type="match status" value="1"/>
</dbReference>
<evidence type="ECO:0000256" key="7">
    <source>
        <dbReference type="ARBA" id="ARBA00022777"/>
    </source>
</evidence>
<dbReference type="PANTHER" id="PTHR34220">
    <property type="entry name" value="SENSOR HISTIDINE KINASE YPDA"/>
    <property type="match status" value="1"/>
</dbReference>
<dbReference type="InterPro" id="IPR003594">
    <property type="entry name" value="HATPase_dom"/>
</dbReference>
<evidence type="ECO:0000256" key="12">
    <source>
        <dbReference type="SAM" id="Phobius"/>
    </source>
</evidence>
<dbReference type="STRING" id="1121322.SAMN02745136_00045"/>
<dbReference type="PROSITE" id="PS50885">
    <property type="entry name" value="HAMP"/>
    <property type="match status" value="1"/>
</dbReference>
<evidence type="ECO:0000256" key="3">
    <source>
        <dbReference type="ARBA" id="ARBA00022553"/>
    </source>
</evidence>
<gene>
    <name evidence="14" type="ORF">SAMN02745136_00045</name>
</gene>
<evidence type="ECO:0000256" key="6">
    <source>
        <dbReference type="ARBA" id="ARBA00022741"/>
    </source>
</evidence>
<dbReference type="InterPro" id="IPR050640">
    <property type="entry name" value="Bact_2-comp_sensor_kinase"/>
</dbReference>
<evidence type="ECO:0000256" key="5">
    <source>
        <dbReference type="ARBA" id="ARBA00022692"/>
    </source>
</evidence>
<evidence type="ECO:0000256" key="2">
    <source>
        <dbReference type="ARBA" id="ARBA00022475"/>
    </source>
</evidence>
<keyword evidence="11 12" id="KW-0472">Membrane</keyword>
<keyword evidence="3" id="KW-0597">Phosphoprotein</keyword>
<evidence type="ECO:0000259" key="13">
    <source>
        <dbReference type="PROSITE" id="PS50885"/>
    </source>
</evidence>
<evidence type="ECO:0000256" key="1">
    <source>
        <dbReference type="ARBA" id="ARBA00004651"/>
    </source>
</evidence>
<dbReference type="EMBL" id="FRAC01000006">
    <property type="protein sequence ID" value="SHJ44981.1"/>
    <property type="molecule type" value="Genomic_DNA"/>
</dbReference>
<organism evidence="14 15">
    <name type="scientific">Anaerocolumna jejuensis DSM 15929</name>
    <dbReference type="NCBI Taxonomy" id="1121322"/>
    <lineage>
        <taxon>Bacteria</taxon>
        <taxon>Bacillati</taxon>
        <taxon>Bacillota</taxon>
        <taxon>Clostridia</taxon>
        <taxon>Lachnospirales</taxon>
        <taxon>Lachnospiraceae</taxon>
        <taxon>Anaerocolumna</taxon>
    </lineage>
</organism>
<dbReference type="PANTHER" id="PTHR34220:SF11">
    <property type="entry name" value="SENSOR PROTEIN KINASE HPTS"/>
    <property type="match status" value="1"/>
</dbReference>
<dbReference type="Gene3D" id="3.30.565.10">
    <property type="entry name" value="Histidine kinase-like ATPase, C-terminal domain"/>
    <property type="match status" value="1"/>
</dbReference>
<comment type="subcellular location">
    <subcellularLocation>
        <location evidence="1">Cell membrane</location>
        <topology evidence="1">Multi-pass membrane protein</topology>
    </subcellularLocation>
</comment>
<dbReference type="SUPFAM" id="SSF55874">
    <property type="entry name" value="ATPase domain of HSP90 chaperone/DNA topoisomerase II/histidine kinase"/>
    <property type="match status" value="1"/>
</dbReference>
<dbReference type="RefSeq" id="WP_073271639.1">
    <property type="nucleotide sequence ID" value="NZ_FRAC01000006.1"/>
</dbReference>
<evidence type="ECO:0000313" key="14">
    <source>
        <dbReference type="EMBL" id="SHJ44981.1"/>
    </source>
</evidence>
<proteinExistence type="predicted"/>
<evidence type="ECO:0000256" key="8">
    <source>
        <dbReference type="ARBA" id="ARBA00022840"/>
    </source>
</evidence>
<name>A0A1M6JE57_9FIRM</name>
<dbReference type="InterPro" id="IPR010559">
    <property type="entry name" value="Sig_transdc_His_kin_internal"/>
</dbReference>
<keyword evidence="8" id="KW-0067">ATP-binding</keyword>
<reference evidence="14 15" key="1">
    <citation type="submission" date="2016-11" db="EMBL/GenBank/DDBJ databases">
        <authorList>
            <person name="Jaros S."/>
            <person name="Januszkiewicz K."/>
            <person name="Wedrychowicz H."/>
        </authorList>
    </citation>
    <scope>NUCLEOTIDE SEQUENCE [LARGE SCALE GENOMIC DNA]</scope>
    <source>
        <strain evidence="14 15">DSM 15929</strain>
    </source>
</reference>
<protein>
    <submittedName>
        <fullName evidence="14">Two-component system, sensor histidine kinase YesM</fullName>
    </submittedName>
</protein>
<feature type="transmembrane region" description="Helical" evidence="12">
    <location>
        <begin position="284"/>
        <end position="307"/>
    </location>
</feature>
<feature type="domain" description="HAMP" evidence="13">
    <location>
        <begin position="309"/>
        <end position="362"/>
    </location>
</feature>
<keyword evidence="10" id="KW-0902">Two-component regulatory system</keyword>
<keyword evidence="2" id="KW-1003">Cell membrane</keyword>
<accession>A0A1M6JE57</accession>
<sequence>MRFKTKMVVMYAILMVVIALVLGLGFYQYSVKQYEKTEEKNLEVAANQLVVQFDEKLKTMEMTMNYILSDSDVLSSIRMLAQTSEKNVPIQYKEEANLNIRTGINTDYITKHFYRTIFFNKTGSMISTYSSTSGKAESSVDLTRMPWLGRADKEKGTPIIVSAHKDTWSSKDIQVFSLVKAIQGENMGYIEIQKSLGDLEKELQISKDNLLFMIYVNSSELLLTNSKEPAFDIYKELAEQKGTFIKNIKTKNGEQLAVKGHSNTYGFNILVAEDREIIKKESAYITSMTFGIVLAFFIISMAFVMILSQYLTKPLRQLRTIMERTKLENIDDEVNLDTSDDEIVALSSSYQNVLERLHKSIIKEKKMSLLQIQAQFDSLQSQVNPHFLYNVLNVIAARGMSTGDENICEMCGSLAMMLRYSTNNKNRYATIEEELQYLDQYFYLLKSRYEHKIDFEVTVNSNIRKQIIPKIVLQQIVENCVNHGFKNSTKQMQIRIYGWEEKNYWYIKIQDNGQGFEEKTLEAIRDKLNITKERLLKEGTSMELEIGGMGLINTYARLLLLFNDDLYFKLKNVTGGAEVIIGASIRTDIST</sequence>
<keyword evidence="5 12" id="KW-0812">Transmembrane</keyword>
<evidence type="ECO:0000256" key="10">
    <source>
        <dbReference type="ARBA" id="ARBA00023012"/>
    </source>
</evidence>
<keyword evidence="4" id="KW-0808">Transferase</keyword>
<dbReference type="InterPro" id="IPR003660">
    <property type="entry name" value="HAMP_dom"/>
</dbReference>
<feature type="transmembrane region" description="Helical" evidence="12">
    <location>
        <begin position="7"/>
        <end position="27"/>
    </location>
</feature>
<dbReference type="Proteomes" id="UP000184386">
    <property type="component" value="Unassembled WGS sequence"/>
</dbReference>
<evidence type="ECO:0000256" key="4">
    <source>
        <dbReference type="ARBA" id="ARBA00022679"/>
    </source>
</evidence>
<dbReference type="GO" id="GO:0000155">
    <property type="term" value="F:phosphorelay sensor kinase activity"/>
    <property type="evidence" value="ECO:0007669"/>
    <property type="project" value="InterPro"/>
</dbReference>
<dbReference type="AlphaFoldDB" id="A0A1M6JE57"/>
<dbReference type="InterPro" id="IPR036890">
    <property type="entry name" value="HATPase_C_sf"/>
</dbReference>
<evidence type="ECO:0000256" key="11">
    <source>
        <dbReference type="ARBA" id="ARBA00023136"/>
    </source>
</evidence>
<dbReference type="Pfam" id="PF02518">
    <property type="entry name" value="HATPase_c"/>
    <property type="match status" value="1"/>
</dbReference>
<keyword evidence="15" id="KW-1185">Reference proteome</keyword>
<keyword evidence="9 12" id="KW-1133">Transmembrane helix</keyword>
<evidence type="ECO:0000313" key="15">
    <source>
        <dbReference type="Proteomes" id="UP000184386"/>
    </source>
</evidence>
<dbReference type="GO" id="GO:0005886">
    <property type="term" value="C:plasma membrane"/>
    <property type="evidence" value="ECO:0007669"/>
    <property type="project" value="UniProtKB-SubCell"/>
</dbReference>
<evidence type="ECO:0000256" key="9">
    <source>
        <dbReference type="ARBA" id="ARBA00022989"/>
    </source>
</evidence>
<keyword evidence="7 14" id="KW-0418">Kinase</keyword>